<keyword evidence="2 4" id="KW-0689">Ribosomal protein</keyword>
<dbReference type="GO" id="GO:0022627">
    <property type="term" value="C:cytosolic small ribosomal subunit"/>
    <property type="evidence" value="ECO:0007669"/>
    <property type="project" value="TreeGrafter"/>
</dbReference>
<evidence type="ECO:0000256" key="4">
    <source>
        <dbReference type="HAMAP-Rule" id="MF_00270"/>
    </source>
</evidence>
<dbReference type="SUPFAM" id="SSF46911">
    <property type="entry name" value="Ribosomal protein S18"/>
    <property type="match status" value="1"/>
</dbReference>
<comment type="similarity">
    <text evidence="1 4 5">Belongs to the bacterial ribosomal protein bS18 family.</text>
</comment>
<dbReference type="InterPro" id="IPR001648">
    <property type="entry name" value="Ribosomal_bS18"/>
</dbReference>
<keyword evidence="3 4" id="KW-0687">Ribonucleoprotein</keyword>
<evidence type="ECO:0000256" key="2">
    <source>
        <dbReference type="ARBA" id="ARBA00022980"/>
    </source>
</evidence>
<keyword evidence="4" id="KW-0694">RNA-binding</keyword>
<accession>A0A1F7WGW1</accession>
<evidence type="ECO:0000256" key="5">
    <source>
        <dbReference type="RuleBase" id="RU003910"/>
    </source>
</evidence>
<gene>
    <name evidence="4" type="primary">rpsR</name>
    <name evidence="6" type="ORF">A2115_02610</name>
</gene>
<dbReference type="InterPro" id="IPR036870">
    <property type="entry name" value="Ribosomal_bS18_sf"/>
</dbReference>
<evidence type="ECO:0000313" key="6">
    <source>
        <dbReference type="EMBL" id="OGM02052.1"/>
    </source>
</evidence>
<comment type="subunit">
    <text evidence="4">Part of the 30S ribosomal subunit. Forms a tight heterodimer with protein bS6.</text>
</comment>
<organism evidence="6 7">
    <name type="scientific">Candidatus Woesebacteria bacterium GWA1_41_8</name>
    <dbReference type="NCBI Taxonomy" id="1802471"/>
    <lineage>
        <taxon>Bacteria</taxon>
        <taxon>Candidatus Woeseibacteriota</taxon>
    </lineage>
</organism>
<dbReference type="GO" id="GO:0006412">
    <property type="term" value="P:translation"/>
    <property type="evidence" value="ECO:0007669"/>
    <property type="project" value="UniProtKB-UniRule"/>
</dbReference>
<dbReference type="HAMAP" id="MF_00270">
    <property type="entry name" value="Ribosomal_bS18"/>
    <property type="match status" value="1"/>
</dbReference>
<dbReference type="Proteomes" id="UP000176198">
    <property type="component" value="Unassembled WGS sequence"/>
</dbReference>
<dbReference type="PRINTS" id="PR00974">
    <property type="entry name" value="RIBOSOMALS18"/>
</dbReference>
<name>A0A1F7WGW1_9BACT</name>
<proteinExistence type="inferred from homology"/>
<evidence type="ECO:0000256" key="3">
    <source>
        <dbReference type="ARBA" id="ARBA00023274"/>
    </source>
</evidence>
<reference evidence="6 7" key="1">
    <citation type="journal article" date="2016" name="Nat. Commun.">
        <title>Thousands of microbial genomes shed light on interconnected biogeochemical processes in an aquifer system.</title>
        <authorList>
            <person name="Anantharaman K."/>
            <person name="Brown C.T."/>
            <person name="Hug L.A."/>
            <person name="Sharon I."/>
            <person name="Castelle C.J."/>
            <person name="Probst A.J."/>
            <person name="Thomas B.C."/>
            <person name="Singh A."/>
            <person name="Wilkins M.J."/>
            <person name="Karaoz U."/>
            <person name="Brodie E.L."/>
            <person name="Williams K.H."/>
            <person name="Hubbard S.S."/>
            <person name="Banfield J.F."/>
        </authorList>
    </citation>
    <scope>NUCLEOTIDE SEQUENCE [LARGE SCALE GENOMIC DNA]</scope>
</reference>
<comment type="function">
    <text evidence="4">Binds as a heterodimer with protein bS6 to the central domain of the 16S rRNA, where it helps stabilize the platform of the 30S subunit.</text>
</comment>
<dbReference type="PANTHER" id="PTHR13479:SF40">
    <property type="entry name" value="SMALL RIBOSOMAL SUBUNIT PROTEIN BS18M"/>
    <property type="match status" value="1"/>
</dbReference>
<dbReference type="AlphaFoldDB" id="A0A1F7WGW1"/>
<keyword evidence="4" id="KW-0699">rRNA-binding</keyword>
<dbReference type="GO" id="GO:0070181">
    <property type="term" value="F:small ribosomal subunit rRNA binding"/>
    <property type="evidence" value="ECO:0007669"/>
    <property type="project" value="TreeGrafter"/>
</dbReference>
<dbReference type="STRING" id="1802471.A2115_02610"/>
<dbReference type="Pfam" id="PF01084">
    <property type="entry name" value="Ribosomal_S18"/>
    <property type="match status" value="1"/>
</dbReference>
<evidence type="ECO:0000313" key="7">
    <source>
        <dbReference type="Proteomes" id="UP000176198"/>
    </source>
</evidence>
<comment type="caution">
    <text evidence="6">The sequence shown here is derived from an EMBL/GenBank/DDBJ whole genome shotgun (WGS) entry which is preliminary data.</text>
</comment>
<protein>
    <recommendedName>
        <fullName evidence="4">Small ribosomal subunit protein bS18</fullName>
    </recommendedName>
</protein>
<evidence type="ECO:0000256" key="1">
    <source>
        <dbReference type="ARBA" id="ARBA00005589"/>
    </source>
</evidence>
<sequence length="83" mass="9303">MAPKKSSRRRKPVLQIVTGPCPFCKEGIEPDYKNIDRLARYVSDRGKILGGSRTGVCSKHQRRLTKAIKQARHLGLLPYTAAL</sequence>
<dbReference type="EMBL" id="MGFJ01000032">
    <property type="protein sequence ID" value="OGM02052.1"/>
    <property type="molecule type" value="Genomic_DNA"/>
</dbReference>
<dbReference type="NCBIfam" id="TIGR00165">
    <property type="entry name" value="S18"/>
    <property type="match status" value="1"/>
</dbReference>
<dbReference type="PANTHER" id="PTHR13479">
    <property type="entry name" value="30S RIBOSOMAL PROTEIN S18"/>
    <property type="match status" value="1"/>
</dbReference>
<dbReference type="GO" id="GO:0003735">
    <property type="term" value="F:structural constituent of ribosome"/>
    <property type="evidence" value="ECO:0007669"/>
    <property type="project" value="InterPro"/>
</dbReference>
<dbReference type="Gene3D" id="4.10.640.10">
    <property type="entry name" value="Ribosomal protein S18"/>
    <property type="match status" value="1"/>
</dbReference>